<organism evidence="2 3">
    <name type="scientific">Candidatus Spyradenecus faecavium</name>
    <dbReference type="NCBI Taxonomy" id="2840947"/>
    <lineage>
        <taxon>Bacteria</taxon>
        <taxon>Pseudomonadati</taxon>
        <taxon>Lentisphaerota</taxon>
        <taxon>Lentisphaeria</taxon>
        <taxon>Lentisphaerales</taxon>
        <taxon>Lentisphaeraceae</taxon>
        <taxon>Lentisphaeraceae incertae sedis</taxon>
        <taxon>Candidatus Spyradenecus</taxon>
    </lineage>
</organism>
<protein>
    <submittedName>
        <fullName evidence="2">Uncharacterized protein</fullName>
    </submittedName>
</protein>
<dbReference type="Proteomes" id="UP000886845">
    <property type="component" value="Unassembled WGS sequence"/>
</dbReference>
<evidence type="ECO:0000313" key="2">
    <source>
        <dbReference type="EMBL" id="HIV10047.1"/>
    </source>
</evidence>
<reference evidence="2" key="1">
    <citation type="submission" date="2020-10" db="EMBL/GenBank/DDBJ databases">
        <authorList>
            <person name="Gilroy R."/>
        </authorList>
    </citation>
    <scope>NUCLEOTIDE SEQUENCE</scope>
    <source>
        <strain evidence="2">35461</strain>
    </source>
</reference>
<accession>A0A9D1T3A5</accession>
<keyword evidence="1" id="KW-0732">Signal</keyword>
<evidence type="ECO:0000313" key="3">
    <source>
        <dbReference type="Proteomes" id="UP000886845"/>
    </source>
</evidence>
<proteinExistence type="predicted"/>
<comment type="caution">
    <text evidence="2">The sequence shown here is derived from an EMBL/GenBank/DDBJ whole genome shotgun (WGS) entry which is preliminary data.</text>
</comment>
<feature type="signal peptide" evidence="1">
    <location>
        <begin position="1"/>
        <end position="21"/>
    </location>
</feature>
<evidence type="ECO:0000256" key="1">
    <source>
        <dbReference type="SAM" id="SignalP"/>
    </source>
</evidence>
<dbReference type="EMBL" id="DVOR01000251">
    <property type="protein sequence ID" value="HIV10047.1"/>
    <property type="molecule type" value="Genomic_DNA"/>
</dbReference>
<sequence length="610" mass="68061">MRKWLVMAVACVAAVVGLAQGVDVDAAKQAVDKALRAGDGAYTPALRQAYVNYVEAVTRAKYGPNKINARTWKWLRQHPEVMTAAAAAEWPANPNVLLNFQRIALALGPQQADKWSQLALAYAIRYRQEPIPIDRAKEEWNPARLERLVSSNEKGKGGDFGLLDEDAFPEVSAEEKRLGEWLAGPQSLISTRPPLTIPDLMEMPLHEINMMTRRTPDDPPMLTKFPNWENVAMGGRIYPPYVDCTPTPQRACLLKIWRNGRIPRKTERRPDFDMAASEWPILLYVADLAQIDETSFFFYQVVKNKAIPPPGGGQSAVIGDGANVNTRSPAFRFLRSNWHPDKFIRIYNGSAKDQGGRSWAWALNAVNVAATPVSAPPDGKFWFTGERGNYHYFMQCADNAHTGTGSKAPWFLDRPLCATGPVEAGQVQHRWFMGLAASLNQGLQAYEDARIARAVIDLLRLSQPRRVALLESVFLMNPLDGDVFNALAAEYRQMKDADGMLRMLTAARAYAEHGLKRPVKSSDVRNGRSAAARAWKAETPSYQGIPDIPEGRSPWFFLLCSDAATQFLRDTNGKDKARFRDELAYEQRVAQGVGDKPIVRAIDTLRQLVN</sequence>
<feature type="chain" id="PRO_5039071872" evidence="1">
    <location>
        <begin position="22"/>
        <end position="610"/>
    </location>
</feature>
<reference evidence="2" key="2">
    <citation type="journal article" date="2021" name="PeerJ">
        <title>Extensive microbial diversity within the chicken gut microbiome revealed by metagenomics and culture.</title>
        <authorList>
            <person name="Gilroy R."/>
            <person name="Ravi A."/>
            <person name="Getino M."/>
            <person name="Pursley I."/>
            <person name="Horton D.L."/>
            <person name="Alikhan N.F."/>
            <person name="Baker D."/>
            <person name="Gharbi K."/>
            <person name="Hall N."/>
            <person name="Watson M."/>
            <person name="Adriaenssens E.M."/>
            <person name="Foster-Nyarko E."/>
            <person name="Jarju S."/>
            <person name="Secka A."/>
            <person name="Antonio M."/>
            <person name="Oren A."/>
            <person name="Chaudhuri R.R."/>
            <person name="La Ragione R."/>
            <person name="Hildebrand F."/>
            <person name="Pallen M.J."/>
        </authorList>
    </citation>
    <scope>NUCLEOTIDE SEQUENCE</scope>
    <source>
        <strain evidence="2">35461</strain>
    </source>
</reference>
<gene>
    <name evidence="2" type="ORF">IAC79_08045</name>
</gene>
<dbReference type="AlphaFoldDB" id="A0A9D1T3A5"/>
<name>A0A9D1T3A5_9BACT</name>